<proteinExistence type="predicted"/>
<sequence length="175" mass="19396">MRLCVIVNCEGVRKAFKKIFKMTPAAAYTAGHFYCGVSMLHSSFWSTSRWRFFRKHLLMLLLAFGWLFVNSQVAVASYDCPVDMTAGPMAAPHSSSMKMADQAMQLKISNPLCEKHCVPDVMQKDNGHSSLVALPVVDSLALVEPQCTQALESVSHITPPATGPPATIRFCRFRE</sequence>
<keyword evidence="1" id="KW-1133">Transmembrane helix</keyword>
<dbReference type="Proteomes" id="UP000686327">
    <property type="component" value="Unassembled WGS sequence"/>
</dbReference>
<accession>A0ABS6DNP4</accession>
<gene>
    <name evidence="2" type="ORF">KC222_20870</name>
</gene>
<comment type="caution">
    <text evidence="2">The sequence shown here is derived from an EMBL/GenBank/DDBJ whole genome shotgun (WGS) entry which is preliminary data.</text>
</comment>
<keyword evidence="1" id="KW-0812">Transmembrane</keyword>
<reference evidence="3" key="2">
    <citation type="submission" date="2023-07" db="EMBL/GenBank/DDBJ databases">
        <title>Cedecea davisae an AmpC producer and its therapeutic implications.</title>
        <authorList>
            <person name="Notter J."/>
        </authorList>
    </citation>
    <scope>NUCLEOTIDE SEQUENCE [LARGE SCALE GENOMIC DNA]</scope>
    <source>
        <strain evidence="3">1</strain>
    </source>
</reference>
<keyword evidence="3" id="KW-1185">Reference proteome</keyword>
<protein>
    <submittedName>
        <fullName evidence="2">DUF2946 domain-containing protein</fullName>
    </submittedName>
</protein>
<feature type="transmembrane region" description="Helical" evidence="1">
    <location>
        <begin position="57"/>
        <end position="78"/>
    </location>
</feature>
<dbReference type="EMBL" id="JAGRYU010000035">
    <property type="protein sequence ID" value="MBU4684451.1"/>
    <property type="molecule type" value="Genomic_DNA"/>
</dbReference>
<evidence type="ECO:0000313" key="2">
    <source>
        <dbReference type="EMBL" id="MBU4684451.1"/>
    </source>
</evidence>
<organism evidence="2 3">
    <name type="scientific">Cedecea davisae</name>
    <dbReference type="NCBI Taxonomy" id="158484"/>
    <lineage>
        <taxon>Bacteria</taxon>
        <taxon>Pseudomonadati</taxon>
        <taxon>Pseudomonadota</taxon>
        <taxon>Gammaproteobacteria</taxon>
        <taxon>Enterobacterales</taxon>
        <taxon>Enterobacteriaceae</taxon>
        <taxon>Cedecea</taxon>
    </lineage>
</organism>
<name>A0ABS6DNP4_9ENTR</name>
<keyword evidence="1" id="KW-0472">Membrane</keyword>
<feature type="transmembrane region" description="Helical" evidence="1">
    <location>
        <begin position="25"/>
        <end position="45"/>
    </location>
</feature>
<evidence type="ECO:0000313" key="3">
    <source>
        <dbReference type="Proteomes" id="UP000686327"/>
    </source>
</evidence>
<evidence type="ECO:0000256" key="1">
    <source>
        <dbReference type="SAM" id="Phobius"/>
    </source>
</evidence>
<reference evidence="2 3" key="1">
    <citation type="submission" date="2021-04" db="EMBL/GenBank/DDBJ databases">
        <authorList>
            <person name="Seiffert S.N."/>
        </authorList>
    </citation>
    <scope>NUCLEOTIDE SEQUENCE [LARGE SCALE GENOMIC DNA]</scope>
    <source>
        <strain evidence="2 3">1</strain>
    </source>
</reference>